<evidence type="ECO:0000313" key="1">
    <source>
        <dbReference type="EMBL" id="CAG8649806.1"/>
    </source>
</evidence>
<comment type="caution">
    <text evidence="1">The sequence shown here is derived from an EMBL/GenBank/DDBJ whole genome shotgun (WGS) entry which is preliminary data.</text>
</comment>
<gene>
    <name evidence="1" type="ORF">DHETER_LOCUS9238</name>
</gene>
<dbReference type="EMBL" id="CAJVPU010015946">
    <property type="protein sequence ID" value="CAG8649806.1"/>
    <property type="molecule type" value="Genomic_DNA"/>
</dbReference>
<organism evidence="1 2">
    <name type="scientific">Dentiscutata heterogama</name>
    <dbReference type="NCBI Taxonomy" id="1316150"/>
    <lineage>
        <taxon>Eukaryota</taxon>
        <taxon>Fungi</taxon>
        <taxon>Fungi incertae sedis</taxon>
        <taxon>Mucoromycota</taxon>
        <taxon>Glomeromycotina</taxon>
        <taxon>Glomeromycetes</taxon>
        <taxon>Diversisporales</taxon>
        <taxon>Gigasporaceae</taxon>
        <taxon>Dentiscutata</taxon>
    </lineage>
</organism>
<evidence type="ECO:0000313" key="2">
    <source>
        <dbReference type="Proteomes" id="UP000789702"/>
    </source>
</evidence>
<keyword evidence="2" id="KW-1185">Reference proteome</keyword>
<feature type="non-terminal residue" evidence="1">
    <location>
        <position position="1"/>
    </location>
</feature>
<dbReference type="Proteomes" id="UP000789702">
    <property type="component" value="Unassembled WGS sequence"/>
</dbReference>
<accession>A0ACA9NIC6</accession>
<sequence length="245" mass="28512">PVYHSDHILKPSKLSNSDVYKDMDSTIEQQLSQAINENYSNKNSNGCQHEKESLEKLELKSKSNSEYETNQDFKENIIGSDFKNSDTDGEIHGSTGNRILKSHIDSEIICEDWLQSTVKKYNLKEIPYKELSHKKRINEGRREIIFSVKCVSLGDVVIKEIDNKDRDTLERYSKAKHHRIIQFHGVTINKDEATRYLIMEYANNGNLRKYLRDSNPGWPEKIRLTIQIAEGMSYLHRINIIHCDL</sequence>
<name>A0ACA9NIC6_9GLOM</name>
<reference evidence="1" key="1">
    <citation type="submission" date="2021-06" db="EMBL/GenBank/DDBJ databases">
        <authorList>
            <person name="Kallberg Y."/>
            <person name="Tangrot J."/>
            <person name="Rosling A."/>
        </authorList>
    </citation>
    <scope>NUCLEOTIDE SEQUENCE</scope>
    <source>
        <strain evidence="1">IL203A</strain>
    </source>
</reference>
<protein>
    <submittedName>
        <fullName evidence="1">12360_t:CDS:1</fullName>
    </submittedName>
</protein>
<proteinExistence type="predicted"/>
<feature type="non-terminal residue" evidence="1">
    <location>
        <position position="245"/>
    </location>
</feature>